<sequence>MASSHVPERTCIASRRKTGSHKLVRVVVDTAASAANGTVTVVVPDPDHRLPGRGAWLTPSAQAYGLAVKKRAFNRAFKVSTPVDASAVLAYLESRDTTVCGHEMNNK</sequence>
<name>A0A939DXX7_9CORY</name>
<dbReference type="PANTHER" id="PTHR34215:SF1">
    <property type="entry name" value="YLXR DOMAIN-CONTAINING PROTEIN"/>
    <property type="match status" value="1"/>
</dbReference>
<dbReference type="InterPro" id="IPR035931">
    <property type="entry name" value="YlxR-like_sf"/>
</dbReference>
<dbReference type="SUPFAM" id="SSF64376">
    <property type="entry name" value="YlxR-like"/>
    <property type="match status" value="1"/>
</dbReference>
<accession>A0A939DXX7</accession>
<keyword evidence="3" id="KW-1185">Reference proteome</keyword>
<dbReference type="Gene3D" id="3.30.1230.10">
    <property type="entry name" value="YlxR-like"/>
    <property type="match status" value="1"/>
</dbReference>
<evidence type="ECO:0000313" key="3">
    <source>
        <dbReference type="Proteomes" id="UP000664332"/>
    </source>
</evidence>
<dbReference type="EMBL" id="JAFLEQ010000003">
    <property type="protein sequence ID" value="MBN9643270.1"/>
    <property type="molecule type" value="Genomic_DNA"/>
</dbReference>
<comment type="caution">
    <text evidence="2">The sequence shown here is derived from an EMBL/GenBank/DDBJ whole genome shotgun (WGS) entry which is preliminary data.</text>
</comment>
<evidence type="ECO:0000313" key="2">
    <source>
        <dbReference type="EMBL" id="MBN9643270.1"/>
    </source>
</evidence>
<dbReference type="InterPro" id="IPR007393">
    <property type="entry name" value="YlxR_dom"/>
</dbReference>
<dbReference type="PANTHER" id="PTHR34215">
    <property type="entry name" value="BLL0784 PROTEIN"/>
    <property type="match status" value="1"/>
</dbReference>
<dbReference type="Pfam" id="PF04296">
    <property type="entry name" value="YlxR"/>
    <property type="match status" value="1"/>
</dbReference>
<dbReference type="InterPro" id="IPR037465">
    <property type="entry name" value="YlxR"/>
</dbReference>
<dbReference type="RefSeq" id="WP_207117764.1">
    <property type="nucleotide sequence ID" value="NZ_JAFLEQ010000003.1"/>
</dbReference>
<gene>
    <name evidence="2" type="ORF">JZY06_01285</name>
</gene>
<dbReference type="Proteomes" id="UP000664332">
    <property type="component" value="Unassembled WGS sequence"/>
</dbReference>
<reference evidence="2" key="1">
    <citation type="submission" date="2021-03" db="EMBL/GenBank/DDBJ databases">
        <authorList>
            <person name="Sun Q."/>
        </authorList>
    </citation>
    <scope>NUCLEOTIDE SEQUENCE</scope>
    <source>
        <strain evidence="2">CCM 8862</strain>
    </source>
</reference>
<protein>
    <submittedName>
        <fullName evidence="2">YlxR family protein</fullName>
    </submittedName>
</protein>
<dbReference type="AlphaFoldDB" id="A0A939DXX7"/>
<organism evidence="2 3">
    <name type="scientific">Corynebacterium mendelii</name>
    <dbReference type="NCBI Taxonomy" id="2765362"/>
    <lineage>
        <taxon>Bacteria</taxon>
        <taxon>Bacillati</taxon>
        <taxon>Actinomycetota</taxon>
        <taxon>Actinomycetes</taxon>
        <taxon>Mycobacteriales</taxon>
        <taxon>Corynebacteriaceae</taxon>
        <taxon>Corynebacterium</taxon>
    </lineage>
</organism>
<feature type="domain" description="YlxR" evidence="1">
    <location>
        <begin position="9"/>
        <end position="88"/>
    </location>
</feature>
<proteinExistence type="predicted"/>
<evidence type="ECO:0000259" key="1">
    <source>
        <dbReference type="Pfam" id="PF04296"/>
    </source>
</evidence>